<feature type="binding site" evidence="8">
    <location>
        <position position="528"/>
    </location>
    <ligand>
        <name>substrate</name>
    </ligand>
</feature>
<dbReference type="Gene3D" id="3.20.20.70">
    <property type="entry name" value="Aldolase class I"/>
    <property type="match status" value="1"/>
</dbReference>
<dbReference type="KEGG" id="pbd:PBOR_25820"/>
<protein>
    <recommendedName>
        <fullName evidence="3 6">Alpha-galactosidase</fullName>
        <ecNumber evidence="3 6">3.2.1.22</ecNumber>
    </recommendedName>
</protein>
<accession>A0A089LGL0</accession>
<dbReference type="OrthoDB" id="9758822at2"/>
<dbReference type="Proteomes" id="UP000029518">
    <property type="component" value="Chromosome"/>
</dbReference>
<feature type="binding site" evidence="8">
    <location>
        <begin position="478"/>
        <end position="482"/>
    </location>
    <ligand>
        <name>substrate</name>
    </ligand>
</feature>
<dbReference type="EC" id="3.2.1.22" evidence="3 6"/>
<feature type="binding site" evidence="8">
    <location>
        <position position="200"/>
    </location>
    <ligand>
        <name>substrate</name>
    </ligand>
</feature>
<dbReference type="FunFam" id="3.20.20.70:FF:000118">
    <property type="entry name" value="Alpha-galactosidase"/>
    <property type="match status" value="1"/>
</dbReference>
<feature type="domain" description="Glycosyl hydrolase family 36 C-terminal" evidence="9">
    <location>
        <begin position="652"/>
        <end position="759"/>
    </location>
</feature>
<dbReference type="Gene3D" id="2.60.40.1180">
    <property type="entry name" value="Golgi alpha-mannosidase II"/>
    <property type="match status" value="1"/>
</dbReference>
<evidence type="ECO:0000259" key="10">
    <source>
        <dbReference type="Pfam" id="PF16875"/>
    </source>
</evidence>
<evidence type="ECO:0000256" key="7">
    <source>
        <dbReference type="PIRSR" id="PIRSR005536-1"/>
    </source>
</evidence>
<gene>
    <name evidence="11" type="ORF">PBOR_25820</name>
</gene>
<comment type="catalytic activity">
    <reaction evidence="1 6">
        <text>Hydrolysis of terminal, non-reducing alpha-D-galactose residues in alpha-D-galactosides, including galactose oligosaccharides, galactomannans and galactolipids.</text>
        <dbReference type="EC" id="3.2.1.22"/>
    </reaction>
</comment>
<feature type="domain" description="Glycosyl hydrolase family 36 N-terminal" evidence="10">
    <location>
        <begin position="28"/>
        <end position="287"/>
    </location>
</feature>
<feature type="binding site" evidence="8">
    <location>
        <position position="445"/>
    </location>
    <ligand>
        <name>substrate</name>
    </ligand>
</feature>
<reference evidence="11" key="1">
    <citation type="submission" date="2014-08" db="EMBL/GenBank/DDBJ databases">
        <title>Comparative genomics of the Paenibacillus odorifer group.</title>
        <authorList>
            <person name="den Bakker H.C."/>
            <person name="Tsai Y.-C.Y.-C."/>
            <person name="Martin N."/>
            <person name="Korlach J."/>
            <person name="Wiedmann M."/>
        </authorList>
    </citation>
    <scope>NUCLEOTIDE SEQUENCE [LARGE SCALE GENOMIC DNA]</scope>
    <source>
        <strain evidence="11">DSM 13188</strain>
    </source>
</reference>
<feature type="binding site" evidence="8">
    <location>
        <begin position="368"/>
        <end position="369"/>
    </location>
    <ligand>
        <name>substrate</name>
    </ligand>
</feature>
<organism evidence="11 12">
    <name type="scientific">Paenibacillus borealis</name>
    <dbReference type="NCBI Taxonomy" id="160799"/>
    <lineage>
        <taxon>Bacteria</taxon>
        <taxon>Bacillati</taxon>
        <taxon>Bacillota</taxon>
        <taxon>Bacilli</taxon>
        <taxon>Bacillales</taxon>
        <taxon>Paenibacillaceae</taxon>
        <taxon>Paenibacillus</taxon>
    </lineage>
</organism>
<dbReference type="PANTHER" id="PTHR43053:SF3">
    <property type="entry name" value="ALPHA-GALACTOSIDASE C-RELATED"/>
    <property type="match status" value="1"/>
</dbReference>
<sequence>MNIYADETLGLFHLQSKDTSYIIQLVDGYPAHVYWGAQLRHDNSLTGALELRERASFSPTPLLSKPTLSLDALPQEYPQYGTSDFRRPAYQVQLTDGTRITELKYAGYTITAGKPALEGLPAVYAENEAEAQTLELTLKDDYAGLTVKLVYTVFAGHSAITRSVRFEHNGEAPLRLEQALSASVDFADSAYDTLHLSGAWARERHVQRRPLTPGAALSLESRRGSSSHQTNPFLALLRPGANEDQGDVYGFSLVYSGSFAATAEVEQFGQTRVSIGINPFDFSWLLEPGQSFQTPEAVLVYSSEGIGGMSRTYHRLYRTRLCRGVHRDQARPILVNNWEATYFNFDADKIAAIAKEAGPLGIELFVLDDGWFGKRDKDNSSLGDWFEDRRKLPEGLADLAGRVNNEGLQFGLWVEPEMVSPDSDLYRKHPDWCLHAEGRRRTEARNQLILDLSRPEVCDYLYETLSAVFSSAPITYVKWDMNRNMTEIASATASPERQQETAHRYMLGLYNLLERLTSRFPDILFESCSGGGGRFDPGMLFYMPQTWTSDDTDALERLAIQYGTSIVYPASSMGAHVSAVPNHQVDRITSLATRGDVAMSGNFGYELDLTKFTGAEKDLAARQIAQYKEIRTLVQQGDMYRLQSPFEGNGDTAWMFVSEDKTEAFVAYFRVLAIPNAPISRLTLKGLNPELDYVIETGAAGVTANGHGGGEAAVPADGQSSAPFQTAFDGVPHGGDRLMRIGLVVSDLRGDYASCTYRLRAVQR</sequence>
<dbReference type="InterPro" id="IPR013780">
    <property type="entry name" value="Glyco_hydro_b"/>
</dbReference>
<dbReference type="AlphaFoldDB" id="A0A089LGL0"/>
<dbReference type="Pfam" id="PF02065">
    <property type="entry name" value="Melibiase"/>
    <property type="match status" value="1"/>
</dbReference>
<dbReference type="GO" id="GO:0016052">
    <property type="term" value="P:carbohydrate catabolic process"/>
    <property type="evidence" value="ECO:0007669"/>
    <property type="project" value="InterPro"/>
</dbReference>
<evidence type="ECO:0000256" key="4">
    <source>
        <dbReference type="ARBA" id="ARBA00022801"/>
    </source>
</evidence>
<dbReference type="RefSeq" id="WP_042216322.1">
    <property type="nucleotide sequence ID" value="NZ_CP009285.1"/>
</dbReference>
<evidence type="ECO:0000256" key="5">
    <source>
        <dbReference type="ARBA" id="ARBA00023295"/>
    </source>
</evidence>
<dbReference type="PANTHER" id="PTHR43053">
    <property type="entry name" value="GLYCOSIDASE FAMILY 31"/>
    <property type="match status" value="1"/>
</dbReference>
<evidence type="ECO:0000256" key="3">
    <source>
        <dbReference type="ARBA" id="ARBA00012755"/>
    </source>
</evidence>
<dbReference type="InterPro" id="IPR017853">
    <property type="entry name" value="GH"/>
</dbReference>
<evidence type="ECO:0000259" key="9">
    <source>
        <dbReference type="Pfam" id="PF16874"/>
    </source>
</evidence>
<dbReference type="InterPro" id="IPR000111">
    <property type="entry name" value="Glyco_hydro_27/36_CS"/>
</dbReference>
<dbReference type="EMBL" id="CP009285">
    <property type="protein sequence ID" value="AIQ59987.1"/>
    <property type="molecule type" value="Genomic_DNA"/>
</dbReference>
<evidence type="ECO:0000313" key="11">
    <source>
        <dbReference type="EMBL" id="AIQ59987.1"/>
    </source>
</evidence>
<dbReference type="Pfam" id="PF16874">
    <property type="entry name" value="Glyco_hydro_36C"/>
    <property type="match status" value="1"/>
</dbReference>
<dbReference type="InterPro" id="IPR031705">
    <property type="entry name" value="Glyco_hydro_36_C"/>
</dbReference>
<dbReference type="InterPro" id="IPR031704">
    <property type="entry name" value="Glyco_hydro_36_N"/>
</dbReference>
<dbReference type="Pfam" id="PF16875">
    <property type="entry name" value="Glyco_hydro_36N"/>
    <property type="match status" value="1"/>
</dbReference>
<dbReference type="PIRSF" id="PIRSF005536">
    <property type="entry name" value="Agal"/>
    <property type="match status" value="1"/>
</dbReference>
<keyword evidence="4 6" id="KW-0378">Hydrolase</keyword>
<dbReference type="GO" id="GO:0004557">
    <property type="term" value="F:alpha-galactosidase activity"/>
    <property type="evidence" value="ECO:0007669"/>
    <property type="project" value="UniProtKB-UniRule"/>
</dbReference>
<dbReference type="CDD" id="cd14791">
    <property type="entry name" value="GH36"/>
    <property type="match status" value="1"/>
</dbReference>
<keyword evidence="12" id="KW-1185">Reference proteome</keyword>
<dbReference type="Gene3D" id="2.70.98.60">
    <property type="entry name" value="alpha-galactosidase from lactobacil brevis"/>
    <property type="match status" value="1"/>
</dbReference>
<dbReference type="InterPro" id="IPR013785">
    <property type="entry name" value="Aldolase_TIM"/>
</dbReference>
<feature type="active site" description="Nucleophile" evidence="7">
    <location>
        <position position="480"/>
    </location>
</feature>
<dbReference type="PRINTS" id="PR00743">
    <property type="entry name" value="GLHYDRLASE36"/>
</dbReference>
<evidence type="ECO:0000256" key="8">
    <source>
        <dbReference type="PIRSR" id="PIRSR005536-2"/>
    </source>
</evidence>
<evidence type="ECO:0000256" key="2">
    <source>
        <dbReference type="ARBA" id="ARBA00006202"/>
    </source>
</evidence>
<dbReference type="InterPro" id="IPR002252">
    <property type="entry name" value="Glyco_hydro_36"/>
</dbReference>
<dbReference type="InterPro" id="IPR038417">
    <property type="entry name" value="Alpga-gal_N_sf"/>
</dbReference>
<evidence type="ECO:0000313" key="12">
    <source>
        <dbReference type="Proteomes" id="UP000029518"/>
    </source>
</evidence>
<dbReference type="SUPFAM" id="SSF51445">
    <property type="entry name" value="(Trans)glycosidases"/>
    <property type="match status" value="1"/>
</dbReference>
<dbReference type="InterPro" id="IPR050985">
    <property type="entry name" value="Alpha-glycosidase_related"/>
</dbReference>
<dbReference type="HOGENOM" id="CLU_009640_2_1_9"/>
<feature type="active site" description="Proton donor" evidence="7">
    <location>
        <position position="550"/>
    </location>
</feature>
<comment type="similarity">
    <text evidence="2">Belongs to the glycosyl hydrolase 36 family.</text>
</comment>
<evidence type="ECO:0000256" key="1">
    <source>
        <dbReference type="ARBA" id="ARBA00001255"/>
    </source>
</evidence>
<dbReference type="PROSITE" id="PS00512">
    <property type="entry name" value="ALPHA_GALACTOSIDASE"/>
    <property type="match status" value="1"/>
</dbReference>
<proteinExistence type="inferred from homology"/>
<feature type="binding site" evidence="8">
    <location>
        <position position="550"/>
    </location>
    <ligand>
        <name>substrate</name>
    </ligand>
</feature>
<keyword evidence="5 6" id="KW-0326">Glycosidase</keyword>
<evidence type="ECO:0000256" key="6">
    <source>
        <dbReference type="PIRNR" id="PIRNR005536"/>
    </source>
</evidence>
<name>A0A089LGL0_PAEBO</name>